<evidence type="ECO:0000313" key="1">
    <source>
        <dbReference type="EMBL" id="SOR62788.1"/>
    </source>
</evidence>
<proteinExistence type="predicted"/>
<comment type="caution">
    <text evidence="1">The sequence shown here is derived from an EMBL/GenBank/DDBJ whole genome shotgun (WGS) entry which is preliminary data.</text>
</comment>
<evidence type="ECO:0000313" key="2">
    <source>
        <dbReference type="Proteomes" id="UP000234460"/>
    </source>
</evidence>
<reference evidence="1 2" key="1">
    <citation type="submission" date="2017-11" db="EMBL/GenBank/DDBJ databases">
        <authorList>
            <person name="Lechat P."/>
        </authorList>
    </citation>
    <scope>NUCLEOTIDE SEQUENCE [LARGE SCALE GENOMIC DNA]</scope>
    <source>
        <strain evidence="1">L495</strain>
    </source>
</reference>
<gene>
    <name evidence="1" type="ORF">LMANV2_520009</name>
</gene>
<name>A0AAQ1P1T9_LEPIR</name>
<dbReference type="AlphaFoldDB" id="A0AAQ1P1T9"/>
<organism evidence="1 2">
    <name type="scientific">Leptospira interrogans serovar Manilae</name>
    <dbReference type="NCBI Taxonomy" id="214675"/>
    <lineage>
        <taxon>Bacteria</taxon>
        <taxon>Pseudomonadati</taxon>
        <taxon>Spirochaetota</taxon>
        <taxon>Spirochaetia</taxon>
        <taxon>Leptospirales</taxon>
        <taxon>Leptospiraceae</taxon>
        <taxon>Leptospira</taxon>
    </lineage>
</organism>
<sequence length="64" mass="7480">METQFAYEHQCEKVCNKNNVTYFVGTTTNLDLIVKFSKYRGTLTFRKLLNSSKVDLELNSRKRG</sequence>
<dbReference type="Proteomes" id="UP000234460">
    <property type="component" value="Chromosome LMANV2"/>
</dbReference>
<dbReference type="EMBL" id="OEJX01000048">
    <property type="protein sequence ID" value="SOR62788.1"/>
    <property type="molecule type" value="Genomic_DNA"/>
</dbReference>
<protein>
    <submittedName>
        <fullName evidence="1">Uncharacterized protein</fullName>
    </submittedName>
</protein>
<accession>A0AAQ1P1T9</accession>